<protein>
    <recommendedName>
        <fullName evidence="4">F-box domain-containing protein</fullName>
    </recommendedName>
</protein>
<reference evidence="2" key="1">
    <citation type="journal article" date="2020" name="Microb. Genom.">
        <title>Genetic diversity of clinical and environmental Mucorales isolates obtained from an investigation of mucormycosis cases among solid organ transplant recipients.</title>
        <authorList>
            <person name="Nguyen M.H."/>
            <person name="Kaul D."/>
            <person name="Muto C."/>
            <person name="Cheng S.J."/>
            <person name="Richter R.A."/>
            <person name="Bruno V.M."/>
            <person name="Liu G."/>
            <person name="Beyhan S."/>
            <person name="Sundermann A.J."/>
            <person name="Mounaud S."/>
            <person name="Pasculle A.W."/>
            <person name="Nierman W.C."/>
            <person name="Driscoll E."/>
            <person name="Cumbie R."/>
            <person name="Clancy C.J."/>
            <person name="Dupont C.L."/>
        </authorList>
    </citation>
    <scope>NUCLEOTIDE SEQUENCE</scope>
    <source>
        <strain evidence="2">GL16</strain>
    </source>
</reference>
<dbReference type="AlphaFoldDB" id="A0A9P6YG74"/>
<feature type="compositionally biased region" description="Basic residues" evidence="1">
    <location>
        <begin position="279"/>
        <end position="288"/>
    </location>
</feature>
<accession>A0A9P6YG74</accession>
<comment type="caution">
    <text evidence="2">The sequence shown here is derived from an EMBL/GenBank/DDBJ whole genome shotgun (WGS) entry which is preliminary data.</text>
</comment>
<dbReference type="OMA" id="FQMEIFL"/>
<evidence type="ECO:0000313" key="2">
    <source>
        <dbReference type="EMBL" id="KAG1547608.1"/>
    </source>
</evidence>
<dbReference type="OrthoDB" id="2268867at2759"/>
<proteinExistence type="predicted"/>
<dbReference type="EMBL" id="JAANIT010000450">
    <property type="protein sequence ID" value="KAG1547608.1"/>
    <property type="molecule type" value="Genomic_DNA"/>
</dbReference>
<gene>
    <name evidence="2" type="ORF">G6F51_004164</name>
</gene>
<dbReference type="Proteomes" id="UP000717996">
    <property type="component" value="Unassembled WGS sequence"/>
</dbReference>
<organism evidence="2 3">
    <name type="scientific">Rhizopus oryzae</name>
    <name type="common">Mucormycosis agent</name>
    <name type="synonym">Rhizopus arrhizus var. delemar</name>
    <dbReference type="NCBI Taxonomy" id="64495"/>
    <lineage>
        <taxon>Eukaryota</taxon>
        <taxon>Fungi</taxon>
        <taxon>Fungi incertae sedis</taxon>
        <taxon>Mucoromycota</taxon>
        <taxon>Mucoromycotina</taxon>
        <taxon>Mucoromycetes</taxon>
        <taxon>Mucorales</taxon>
        <taxon>Mucorineae</taxon>
        <taxon>Rhizopodaceae</taxon>
        <taxon>Rhizopus</taxon>
    </lineage>
</organism>
<name>A0A9P6YG74_RHIOR</name>
<evidence type="ECO:0000313" key="3">
    <source>
        <dbReference type="Proteomes" id="UP000717996"/>
    </source>
</evidence>
<sequence>MSNLVYFDQQQKHLLHLPFDLLLKVSEYLSFSNLWYLSTSSQHCRKLGYQLIWHKYHIDLTKPQLNGFEHLIYGALAYINQNAHINNKVDSTVIQSASNRLAVEIYDRSPLKNWEVCLDFLLDKALGIIVDHVFLDLRLDVIPKHTSAKEFQPTKMGGLISLFLNALYPTLIALFDTEPTSKMHHRLLLNHINRHFHHVSTSYHQLYHRRLYIQSSTATKETTIVAAQQYNSLLRLNFRILVRFIGTLVQTDLLSVEDLETLTRQQIQHFFIKQEQQAPKRKRQRTSHHQQSNPLQSEEIEFQMEIFSDLTRAVLLLQQHVPSNDDGLNTVSNMLHDTVSSLISFSKQPQ</sequence>
<feature type="region of interest" description="Disordered" evidence="1">
    <location>
        <begin position="275"/>
        <end position="295"/>
    </location>
</feature>
<evidence type="ECO:0008006" key="4">
    <source>
        <dbReference type="Google" id="ProtNLM"/>
    </source>
</evidence>
<evidence type="ECO:0000256" key="1">
    <source>
        <dbReference type="SAM" id="MobiDB-lite"/>
    </source>
</evidence>